<dbReference type="Proteomes" id="UP000092445">
    <property type="component" value="Unassembled WGS sequence"/>
</dbReference>
<sequence length="175" mass="19063">MQLNFYYKSNCPFSKNLIRSPFWVCRKSDCTTWGTWHCHYNGGRALNSLAGAGGGNTPGAKEVILKVWCLIPTVETTVPPTTGIFALLFFTEDDETDGLVNGEGGNREKLLRRIPTKPIELTFRGDRTLPAIVADCVGVVNCCCPGGIHLGFSKRGGMGRSNGDTNIECTTASKW</sequence>
<name>A0A1B0A6L4_GLOPL</name>
<dbReference type="AlphaFoldDB" id="A0A1B0A6L4"/>
<evidence type="ECO:0000313" key="2">
    <source>
        <dbReference type="Proteomes" id="UP000092445"/>
    </source>
</evidence>
<dbReference type="VEuPathDB" id="VectorBase:GPAI035910"/>
<evidence type="ECO:0000313" key="1">
    <source>
        <dbReference type="EnsemblMetazoa" id="GPAI035910-PA"/>
    </source>
</evidence>
<keyword evidence="2" id="KW-1185">Reference proteome</keyword>
<protein>
    <submittedName>
        <fullName evidence="1">Uncharacterized protein</fullName>
    </submittedName>
</protein>
<reference evidence="2" key="1">
    <citation type="submission" date="2014-03" db="EMBL/GenBank/DDBJ databases">
        <authorList>
            <person name="Aksoy S."/>
            <person name="Warren W."/>
            <person name="Wilson R.K."/>
        </authorList>
    </citation>
    <scope>NUCLEOTIDE SEQUENCE [LARGE SCALE GENOMIC DNA]</scope>
    <source>
        <strain evidence="2">IAEA</strain>
    </source>
</reference>
<proteinExistence type="predicted"/>
<dbReference type="EnsemblMetazoa" id="GPAI035910-RA">
    <property type="protein sequence ID" value="GPAI035910-PA"/>
    <property type="gene ID" value="GPAI035910"/>
</dbReference>
<organism evidence="1 2">
    <name type="scientific">Glossina pallidipes</name>
    <name type="common">Tsetse fly</name>
    <dbReference type="NCBI Taxonomy" id="7398"/>
    <lineage>
        <taxon>Eukaryota</taxon>
        <taxon>Metazoa</taxon>
        <taxon>Ecdysozoa</taxon>
        <taxon>Arthropoda</taxon>
        <taxon>Hexapoda</taxon>
        <taxon>Insecta</taxon>
        <taxon>Pterygota</taxon>
        <taxon>Neoptera</taxon>
        <taxon>Endopterygota</taxon>
        <taxon>Diptera</taxon>
        <taxon>Brachycera</taxon>
        <taxon>Muscomorpha</taxon>
        <taxon>Hippoboscoidea</taxon>
        <taxon>Glossinidae</taxon>
        <taxon>Glossina</taxon>
    </lineage>
</organism>
<reference evidence="1" key="2">
    <citation type="submission" date="2020-05" db="UniProtKB">
        <authorList>
            <consortium name="EnsemblMetazoa"/>
        </authorList>
    </citation>
    <scope>IDENTIFICATION</scope>
    <source>
        <strain evidence="1">IAEA</strain>
    </source>
</reference>
<accession>A0A1B0A6L4</accession>